<evidence type="ECO:0000256" key="2">
    <source>
        <dbReference type="ARBA" id="ARBA00004167"/>
    </source>
</evidence>
<dbReference type="InterPro" id="IPR053879">
    <property type="entry name" value="HYDIN_VesB_CFA65-like_Ig"/>
</dbReference>
<evidence type="ECO:0000256" key="1">
    <source>
        <dbReference type="ARBA" id="ARBA00004138"/>
    </source>
</evidence>
<dbReference type="NCBIfam" id="TIGR04183">
    <property type="entry name" value="Por_Secre_tail"/>
    <property type="match status" value="1"/>
</dbReference>
<dbReference type="Pfam" id="PF22544">
    <property type="entry name" value="HYDIN_VesB_CFA65-like_Ig"/>
    <property type="match status" value="1"/>
</dbReference>
<keyword evidence="4" id="KW-0963">Cytoplasm</keyword>
<reference evidence="14 15" key="1">
    <citation type="journal article" date="2012" name="Front. Microbiol.">
        <title>Complete genome of Ignavibacterium album, a metabolically versatile, flagellated, facultative anaerobe from the phylum Chlorobi.</title>
        <authorList>
            <person name="Liu Z."/>
            <person name="Frigaard N.-U."/>
            <person name="Vogl K."/>
            <person name="Iino T."/>
            <person name="Ohkuma M."/>
            <person name="Overmann J."/>
            <person name="Bryant D.A."/>
        </authorList>
    </citation>
    <scope>NUCLEOTIDE SEQUENCE [LARGE SCALE GENOMIC DNA]</scope>
    <source>
        <strain evidence="15">DSM 19864 / JCM 16511 / NBRC 101810 / Mat9-16</strain>
    </source>
</reference>
<dbReference type="InterPro" id="IPR045232">
    <property type="entry name" value="FAM234"/>
</dbReference>
<keyword evidence="6" id="KW-1133">Transmembrane helix</keyword>
<dbReference type="KEGG" id="ial:IALB_2039"/>
<evidence type="ECO:0000313" key="15">
    <source>
        <dbReference type="Proteomes" id="UP000007394"/>
    </source>
</evidence>
<dbReference type="eggNOG" id="COG1520">
    <property type="taxonomic scope" value="Bacteria"/>
</dbReference>
<dbReference type="STRING" id="945713.IALB_2039"/>
<accession>I0AL87</accession>
<comment type="subcellular location">
    <subcellularLocation>
        <location evidence="1">Cell projection</location>
        <location evidence="1">Cilium</location>
    </subcellularLocation>
    <subcellularLocation>
        <location evidence="3">Cytoplasm</location>
    </subcellularLocation>
    <subcellularLocation>
        <location evidence="2">Membrane</location>
        <topology evidence="2">Single-pass membrane protein</topology>
    </subcellularLocation>
</comment>
<evidence type="ECO:0000259" key="12">
    <source>
        <dbReference type="Pfam" id="PF18962"/>
    </source>
</evidence>
<sequence length="1083" mass="118063">MKKLFILFALLSTCIFSQTLIQTVNLPGNTFYNSGYGLVYVNGKYWISSDNSTVGSGVLNAVNDQGVQVDNLLIQYPGIRASQGLAFDGTDFWYVERKVARCDLFKVSTTGVVLDSITTPEIFGGNTSMILGGAAWDGTGLWISVYSPDTRVALYKVNVAARSIVDTIQIQQFGLQPTGITVKGDTLFFVMDGFQNNDERIYAVSLTTKDTLFSFHVPEQPGIRQNPRGLAWDGNYFWLLAEPVGASSGRQLFKYDLTGSGTPSINLITTTINFGNVMIDSTSTSNILIRNYGSANLVIDSAKVSNPVFSLGTSFPIIIQPGVTISIPVSFTPTSNQTYNDSVMFFHNDPNFAYSRTLLTGTGVYTAPYIVFVPPALVYGNKRVNSTSYLTLKIENRGSSILTIDSIRLKSDKFYFENLFTPINILPLSSYSFNVWFNPDALRLFTDSVIVYSNASNGSVLYVSCSGTGIVSDPTLGNIFWQGQIPPNSGTSLQDYTPRSIKKIQDINGDGIKDIVVATENYWTLAFNGNSSGSGDILWMYSTYFGSINTGSVDYEQCLQIASDLNNDGHEDVVIGTGGGNEFVYALNGLTGEVLWEFGNASTTNDGDIMGLDVKRDLTGDGIPDVLCTASGNESTGEGRFSIYLLNGANGQEIWRINQAPEQKLKYMVTSTDAGGAAGSRVGTLNEVIGFNQTGGIRWVFPTTGTPWTVKEISDIGGLPGSDVVIGTTTGRVYVVDGNTGQQLWQANIGNVFIEDLRVTPDMNNSGYPDVLVSGINPNIFLLEGQNGNVIWQNNTGGNILGKDVLSDLTGDGYPEFGSASLNNIVHIYDGRTGQIKFQYAFGGGGNSTAAEHVVDLDDIDGNLSVEFVACSRDGRVICFSGGTDIIPVEMTTFYATVNGNDVNLVWSTATETNNKGFEIQRAAVEKDNNSNWKTINFVNGVGTTTQSQNYSYVDRNISSGKYLYRLKQIDFDGSYKYSSEIEVIVGLPDRFVLEQNYPNPFNPITKIKFSLPADVKGQTSKVELKIYDVLGKEVATLINEDKEAGNYEIEFDSKNYGLSSGVYFYQLKYGELSSVKKFVLMK</sequence>
<dbReference type="RefSeq" id="WP_014560893.1">
    <property type="nucleotide sequence ID" value="NC_017464.1"/>
</dbReference>
<dbReference type="InterPro" id="IPR002372">
    <property type="entry name" value="PQQ_rpt_dom"/>
</dbReference>
<protein>
    <recommendedName>
        <fullName evidence="16">Choice-of-anchor D domain-containing protein</fullName>
    </recommendedName>
</protein>
<dbReference type="InterPro" id="IPR026444">
    <property type="entry name" value="Secre_tail"/>
</dbReference>
<keyword evidence="7" id="KW-0969">Cilium</keyword>
<evidence type="ECO:0000259" key="13">
    <source>
        <dbReference type="Pfam" id="PF22544"/>
    </source>
</evidence>
<dbReference type="Gene3D" id="2.130.10.10">
    <property type="entry name" value="YVTN repeat-like/Quinoprotein amine dehydrogenase"/>
    <property type="match status" value="1"/>
</dbReference>
<dbReference type="GO" id="GO:0005737">
    <property type="term" value="C:cytoplasm"/>
    <property type="evidence" value="ECO:0007669"/>
    <property type="project" value="UniProtKB-SubCell"/>
</dbReference>
<gene>
    <name evidence="14" type="ordered locus">IALB_2039</name>
</gene>
<keyword evidence="15" id="KW-1185">Reference proteome</keyword>
<dbReference type="OrthoDB" id="9816120at2"/>
<dbReference type="AlphaFoldDB" id="I0AL87"/>
<dbReference type="GO" id="GO:0016020">
    <property type="term" value="C:membrane"/>
    <property type="evidence" value="ECO:0007669"/>
    <property type="project" value="UniProtKB-SubCell"/>
</dbReference>
<dbReference type="eggNOG" id="COG1361">
    <property type="taxonomic scope" value="Bacteria"/>
</dbReference>
<evidence type="ECO:0008006" key="16">
    <source>
        <dbReference type="Google" id="ProtNLM"/>
    </source>
</evidence>
<dbReference type="InterPro" id="IPR011047">
    <property type="entry name" value="Quinoprotein_ADH-like_sf"/>
</dbReference>
<dbReference type="Proteomes" id="UP000007394">
    <property type="component" value="Chromosome"/>
</dbReference>
<evidence type="ECO:0000256" key="6">
    <source>
        <dbReference type="ARBA" id="ARBA00022989"/>
    </source>
</evidence>
<dbReference type="Gene3D" id="2.60.40.10">
    <property type="entry name" value="Immunoglobulins"/>
    <property type="match status" value="2"/>
</dbReference>
<feature type="chain" id="PRO_5003624520" description="Choice-of-anchor D domain-containing protein" evidence="10">
    <location>
        <begin position="22"/>
        <end position="1083"/>
    </location>
</feature>
<keyword evidence="9" id="KW-0966">Cell projection</keyword>
<evidence type="ECO:0000256" key="7">
    <source>
        <dbReference type="ARBA" id="ARBA00023069"/>
    </source>
</evidence>
<dbReference type="Pfam" id="PF18962">
    <property type="entry name" value="Por_Secre_tail"/>
    <property type="match status" value="1"/>
</dbReference>
<proteinExistence type="predicted"/>
<dbReference type="InterPro" id="IPR015943">
    <property type="entry name" value="WD40/YVTN_repeat-like_dom_sf"/>
</dbReference>
<keyword evidence="10" id="KW-0732">Signal</keyword>
<dbReference type="PANTHER" id="PTHR21419:SF30">
    <property type="entry name" value="IG-LIKE DOMAIN-CONTAINING PROTEIN"/>
    <property type="match status" value="1"/>
</dbReference>
<dbReference type="SUPFAM" id="SSF63829">
    <property type="entry name" value="Calcium-dependent phosphotriesterase"/>
    <property type="match status" value="1"/>
</dbReference>
<dbReference type="PANTHER" id="PTHR21419">
    <property type="match status" value="1"/>
</dbReference>
<evidence type="ECO:0000259" key="11">
    <source>
        <dbReference type="Pfam" id="PF13360"/>
    </source>
</evidence>
<feature type="domain" description="Pyrrolo-quinoline quinone repeat" evidence="11">
    <location>
        <begin position="644"/>
        <end position="882"/>
    </location>
</feature>
<feature type="domain" description="Secretion system C-terminal sorting" evidence="12">
    <location>
        <begin position="998"/>
        <end position="1080"/>
    </location>
</feature>
<dbReference type="InterPro" id="IPR018391">
    <property type="entry name" value="PQQ_b-propeller_rpt"/>
</dbReference>
<dbReference type="HOGENOM" id="CLU_314900_0_0_10"/>
<dbReference type="Gene3D" id="2.60.40.4070">
    <property type="match status" value="1"/>
</dbReference>
<feature type="signal peptide" evidence="10">
    <location>
        <begin position="1"/>
        <end position="21"/>
    </location>
</feature>
<name>I0AL87_IGNAJ</name>
<evidence type="ECO:0000313" key="14">
    <source>
        <dbReference type="EMBL" id="AFH49744.1"/>
    </source>
</evidence>
<evidence type="ECO:0000256" key="10">
    <source>
        <dbReference type="SAM" id="SignalP"/>
    </source>
</evidence>
<dbReference type="NCBIfam" id="NF012200">
    <property type="entry name" value="choice_anch_D"/>
    <property type="match status" value="2"/>
</dbReference>
<evidence type="ECO:0000256" key="9">
    <source>
        <dbReference type="ARBA" id="ARBA00023273"/>
    </source>
</evidence>
<organism evidence="14 15">
    <name type="scientific">Ignavibacterium album (strain DSM 19864 / JCM 16511 / NBRC 101810 / Mat9-16)</name>
    <dbReference type="NCBI Taxonomy" id="945713"/>
    <lineage>
        <taxon>Bacteria</taxon>
        <taxon>Pseudomonadati</taxon>
        <taxon>Ignavibacteriota</taxon>
        <taxon>Ignavibacteria</taxon>
        <taxon>Ignavibacteriales</taxon>
        <taxon>Ignavibacteriaceae</taxon>
        <taxon>Ignavibacterium</taxon>
    </lineage>
</organism>
<evidence type="ECO:0000256" key="5">
    <source>
        <dbReference type="ARBA" id="ARBA00022692"/>
    </source>
</evidence>
<dbReference type="InterPro" id="IPR013783">
    <property type="entry name" value="Ig-like_fold"/>
</dbReference>
<evidence type="ECO:0000256" key="8">
    <source>
        <dbReference type="ARBA" id="ARBA00023136"/>
    </source>
</evidence>
<dbReference type="Pfam" id="PF13360">
    <property type="entry name" value="PQQ_2"/>
    <property type="match status" value="1"/>
</dbReference>
<evidence type="ECO:0000256" key="4">
    <source>
        <dbReference type="ARBA" id="ARBA00022490"/>
    </source>
</evidence>
<keyword evidence="5" id="KW-0812">Transmembrane</keyword>
<keyword evidence="8" id="KW-0472">Membrane</keyword>
<dbReference type="EMBL" id="CP003418">
    <property type="protein sequence ID" value="AFH49744.1"/>
    <property type="molecule type" value="Genomic_DNA"/>
</dbReference>
<feature type="domain" description="HYDIN/VesB/CFA65-like Ig-like" evidence="13">
    <location>
        <begin position="264"/>
        <end position="349"/>
    </location>
</feature>
<dbReference type="SUPFAM" id="SSF50998">
    <property type="entry name" value="Quinoprotein alcohol dehydrogenase-like"/>
    <property type="match status" value="1"/>
</dbReference>
<evidence type="ECO:0000256" key="3">
    <source>
        <dbReference type="ARBA" id="ARBA00004496"/>
    </source>
</evidence>
<dbReference type="SMART" id="SM00564">
    <property type="entry name" value="PQQ"/>
    <property type="match status" value="3"/>
</dbReference>